<dbReference type="EMBL" id="MG099945">
    <property type="protein sequence ID" value="ATW60319.1"/>
    <property type="molecule type" value="Genomic_DNA"/>
</dbReference>
<feature type="coiled-coil region" evidence="1">
    <location>
        <begin position="695"/>
        <end position="755"/>
    </location>
</feature>
<accession>A0A2H4PDX8</accession>
<sequence>MPNSAGVEVARISVKVSPDTRQFRKDLKSDLEEIERTMKGDIEFNAHLSDGQAKADMRRLLAQLKTEAAKGVNVPVDINVDRDRKGGLLDGLLGGGGGGLGDLGEDAEKASSQVQHLGKSFLGLTRTGWLAVGVLAIAAPLVGLIAGLLAGLPSLIGAFGAGIGVVALGIDGIKAAAEPLIPVLDGVKAAVSSTFQTGLTPVFQQLGPLLTAITPNLQNVASGLISMAGAVTDVVTQAPGLQQIQNILDKSGEFFAGLGPVLATGTQAFLGLANAGANSFGTLLAPLQQFSDGFNEIVQRVTSNGVFESAMQGLSQTLGSLLNLFNRLFESGLQAIGQLGGPLSTFINGFGDLFIALMPALTSVSSLLGNVFGTLGTQLAPVVTALTPAFTTLASTLGTLLTGALQSLGPILTQVAGLIGTTLNTALQTLQPLLPGLMAGFQQISTVLVESLGPQLPALGEAFGQIVGAVLQLAPTIIGSLIPAFTTLIPAVAQLIPPFTSLVSSVTKMLPVIIPVVQTMFSLAGAVAAAGAAIAGGLISALSTLLGKFAETYAAIAEWVASFANGAQQIAAKAAELPGLVSTALSNLVNIGLEAGKDLVRGLINGIGEMISSAVNKAKELASSVAGAVKGFLGIHSPSKLFEQFGIFTGQGYAIGLDKGFAPVLEQAKDLASQVAAAVATGTEDPTSLLRGYSKQDVNRLEKVLNTEIKKYERQAKALDLQAKTTGNDGLKAEADRLREMKEQLQTQKEMLDLAGDFNDETSKGASLEEQVGHLLSEPVDFAKSAGKTFLSDIGIGGDGFISKALTEGTKYIFQIGSVDEALSIKDREESKNALSVVGRQ</sequence>
<name>A0A2H4PDX8_9CAUD</name>
<feature type="transmembrane region" description="Helical" evidence="2">
    <location>
        <begin position="473"/>
        <end position="496"/>
    </location>
</feature>
<keyword evidence="2" id="KW-0812">Transmembrane</keyword>
<organism evidence="3 4">
    <name type="scientific">Mycobacterium phage Koko</name>
    <dbReference type="NCBI Taxonomy" id="2047840"/>
    <lineage>
        <taxon>Viruses</taxon>
        <taxon>Duplodnaviria</taxon>
        <taxon>Heunggongvirae</taxon>
        <taxon>Uroviricota</taxon>
        <taxon>Caudoviricetes</taxon>
        <taxon>Gladiatorvirus</taxon>
        <taxon>Gladiatorvirus koko</taxon>
    </lineage>
</organism>
<keyword evidence="2" id="KW-0472">Membrane</keyword>
<dbReference type="Proteomes" id="UP000241798">
    <property type="component" value="Segment"/>
</dbReference>
<keyword evidence="4" id="KW-1185">Reference proteome</keyword>
<evidence type="ECO:0000256" key="2">
    <source>
        <dbReference type="SAM" id="Phobius"/>
    </source>
</evidence>
<protein>
    <submittedName>
        <fullName evidence="3">Tape measure protein</fullName>
    </submittedName>
</protein>
<evidence type="ECO:0000313" key="3">
    <source>
        <dbReference type="EMBL" id="ATW60319.1"/>
    </source>
</evidence>
<reference evidence="3 4" key="1">
    <citation type="submission" date="2017-10" db="EMBL/GenBank/DDBJ databases">
        <authorList>
            <person name="Chen M."/>
            <person name="Kallman A."/>
            <person name="Luo C."/>
            <person name="Martin J."/>
            <person name="Nguyen T."/>
            <person name="Pierce C."/>
            <person name="Ramos K."/>
            <person name="Smith E."/>
            <person name="Giorgia P."/>
            <person name="Ellis O."/>
            <person name="Reddi K."/>
            <person name="Moberg-Parker J."/>
            <person name="Garlena R.A."/>
            <person name="Russell D.A."/>
            <person name="Pope W.H."/>
            <person name="Jacobs-Sera D."/>
            <person name="Hendrix R.W."/>
            <person name="Hatfull G.F."/>
        </authorList>
    </citation>
    <scope>NUCLEOTIDE SEQUENCE [LARGE SCALE GENOMIC DNA]</scope>
</reference>
<gene>
    <name evidence="3" type="ORF">SEA_KOKO_29</name>
</gene>
<feature type="transmembrane region" description="Helical" evidence="2">
    <location>
        <begin position="516"/>
        <end position="539"/>
    </location>
</feature>
<feature type="transmembrane region" description="Helical" evidence="2">
    <location>
        <begin position="129"/>
        <end position="149"/>
    </location>
</feature>
<evidence type="ECO:0000256" key="1">
    <source>
        <dbReference type="SAM" id="Coils"/>
    </source>
</evidence>
<evidence type="ECO:0000313" key="4">
    <source>
        <dbReference type="Proteomes" id="UP000241798"/>
    </source>
</evidence>
<keyword evidence="2" id="KW-1133">Transmembrane helix</keyword>
<keyword evidence="1" id="KW-0175">Coiled coil</keyword>
<proteinExistence type="predicted"/>